<protein>
    <recommendedName>
        <fullName evidence="3">SnoaL-like domain-containing protein</fullName>
    </recommendedName>
</protein>
<evidence type="ECO:0000313" key="1">
    <source>
        <dbReference type="EMBL" id="VVE75751.1"/>
    </source>
</evidence>
<name>A0A5E5APN8_9BURK</name>
<dbReference type="EMBL" id="CABPSP010000022">
    <property type="protein sequence ID" value="VVE75751.1"/>
    <property type="molecule type" value="Genomic_DNA"/>
</dbReference>
<proteinExistence type="predicted"/>
<organism evidence="1 2">
    <name type="scientific">Pandoraea anapnoica</name>
    <dbReference type="NCBI Taxonomy" id="2508301"/>
    <lineage>
        <taxon>Bacteria</taxon>
        <taxon>Pseudomonadati</taxon>
        <taxon>Pseudomonadota</taxon>
        <taxon>Betaproteobacteria</taxon>
        <taxon>Burkholderiales</taxon>
        <taxon>Burkholderiaceae</taxon>
        <taxon>Pandoraea</taxon>
    </lineage>
</organism>
<dbReference type="AlphaFoldDB" id="A0A5E5APN8"/>
<evidence type="ECO:0008006" key="3">
    <source>
        <dbReference type="Google" id="ProtNLM"/>
    </source>
</evidence>
<accession>A0A5E5APN8</accession>
<evidence type="ECO:0000313" key="2">
    <source>
        <dbReference type="Proteomes" id="UP000383122"/>
    </source>
</evidence>
<dbReference type="Proteomes" id="UP000383122">
    <property type="component" value="Unassembled WGS sequence"/>
</dbReference>
<dbReference type="OrthoDB" id="8776598at2"/>
<gene>
    <name evidence="1" type="ORF">PAN31117_05240</name>
</gene>
<sequence>MTAGDAHLWINHLTVNLTWERAVEYFYSIKGRKPIAQLFGPGASIVSHKLGVMSVGEYERRLADSADEVDLIRICRRDFAGSLMSLYIQLDFKVGGKFQYVDVFEFDRSLLIKRLYLCRVSDASFDGDECLLTI</sequence>
<dbReference type="RefSeq" id="WP_150740738.1">
    <property type="nucleotide sequence ID" value="NZ_CABPSP010000022.1"/>
</dbReference>
<reference evidence="1 2" key="1">
    <citation type="submission" date="2019-08" db="EMBL/GenBank/DDBJ databases">
        <authorList>
            <person name="Peeters C."/>
        </authorList>
    </citation>
    <scope>NUCLEOTIDE SEQUENCE [LARGE SCALE GENOMIC DNA]</scope>
    <source>
        <strain evidence="1 2">LMG 31117</strain>
    </source>
</reference>
<keyword evidence="2" id="KW-1185">Reference proteome</keyword>